<protein>
    <submittedName>
        <fullName evidence="1">Uncharacterized protein</fullName>
    </submittedName>
</protein>
<proteinExistence type="predicted"/>
<reference evidence="1" key="1">
    <citation type="submission" date="2024-03" db="EMBL/GenBank/DDBJ databases">
        <title>This phage originates from the Bacteriophage catalogue of the Bacteriophage Competence Centre, Department of Microbiology und Biotechnology, Max Rubner-Institut, Kiel, Germany.</title>
        <authorList>
            <person name="Sprotte S."/>
            <person name="Brinks E."/>
        </authorList>
    </citation>
    <scope>NUCLEOTIDE SEQUENCE</scope>
</reference>
<sequence length="55" mass="6352">MKSREYRNINNGLVYWLENGSVMVRHPETKKVVVSGYSAETFFIMVGNDTLELID</sequence>
<accession>A0AAU8BVT4</accession>
<organism evidence="1">
    <name type="scientific">Salmonella phage PMBT35</name>
    <dbReference type="NCBI Taxonomy" id="3137287"/>
    <lineage>
        <taxon>Viruses</taxon>
    </lineage>
</organism>
<evidence type="ECO:0000313" key="1">
    <source>
        <dbReference type="EMBL" id="XCD29941.1"/>
    </source>
</evidence>
<dbReference type="EMBL" id="PP554580">
    <property type="protein sequence ID" value="XCD29941.1"/>
    <property type="molecule type" value="Genomic_DNA"/>
</dbReference>
<name>A0AAU8BVT4_9VIRU</name>